<dbReference type="GO" id="GO:0015074">
    <property type="term" value="P:DNA integration"/>
    <property type="evidence" value="ECO:0007669"/>
    <property type="project" value="UniProtKB-KW"/>
</dbReference>
<keyword evidence="4" id="KW-0233">DNA recombination</keyword>
<dbReference type="Proteomes" id="UP000293172">
    <property type="component" value="Unassembled WGS sequence"/>
</dbReference>
<reference evidence="8 9" key="1">
    <citation type="submission" date="2018-06" db="EMBL/GenBank/DDBJ databases">
        <title>Three novel Pseudomonas species isolated from symptomatic oak.</title>
        <authorList>
            <person name="Bueno-Gonzalez V."/>
            <person name="Brady C."/>
        </authorList>
    </citation>
    <scope>NUCLEOTIDE SEQUENCE [LARGE SCALE GENOMIC DNA]</scope>
    <source>
        <strain evidence="8 9">P6B</strain>
    </source>
</reference>
<evidence type="ECO:0000256" key="4">
    <source>
        <dbReference type="ARBA" id="ARBA00023172"/>
    </source>
</evidence>
<evidence type="ECO:0000256" key="3">
    <source>
        <dbReference type="ARBA" id="ARBA00023125"/>
    </source>
</evidence>
<feature type="domain" description="Core-binding (CB)" evidence="7">
    <location>
        <begin position="150"/>
        <end position="231"/>
    </location>
</feature>
<dbReference type="PANTHER" id="PTHR30349:SF41">
    <property type="entry name" value="INTEGRASE_RECOMBINASE PROTEIN MJ0367-RELATED"/>
    <property type="match status" value="1"/>
</dbReference>
<comment type="similarity">
    <text evidence="1">Belongs to the 'phage' integrase family.</text>
</comment>
<dbReference type="GO" id="GO:0006310">
    <property type="term" value="P:DNA recombination"/>
    <property type="evidence" value="ECO:0007669"/>
    <property type="project" value="UniProtKB-KW"/>
</dbReference>
<dbReference type="Pfam" id="PF00589">
    <property type="entry name" value="Phage_integrase"/>
    <property type="match status" value="1"/>
</dbReference>
<dbReference type="SUPFAM" id="SSF56349">
    <property type="entry name" value="DNA breaking-rejoining enzymes"/>
    <property type="match status" value="1"/>
</dbReference>
<dbReference type="InterPro" id="IPR044068">
    <property type="entry name" value="CB"/>
</dbReference>
<dbReference type="Gene3D" id="1.10.150.130">
    <property type="match status" value="1"/>
</dbReference>
<organism evidence="8 9">
    <name type="scientific">Phytopseudomonas dryadis</name>
    <dbReference type="NCBI Taxonomy" id="2487520"/>
    <lineage>
        <taxon>Bacteria</taxon>
        <taxon>Pseudomonadati</taxon>
        <taxon>Pseudomonadota</taxon>
        <taxon>Gammaproteobacteria</taxon>
        <taxon>Pseudomonadales</taxon>
        <taxon>Pseudomonadaceae</taxon>
        <taxon>Phytopseudomonas</taxon>
    </lineage>
</organism>
<dbReference type="InterPro" id="IPR050090">
    <property type="entry name" value="Tyrosine_recombinase_XerCD"/>
</dbReference>
<evidence type="ECO:0000259" key="6">
    <source>
        <dbReference type="PROSITE" id="PS51898"/>
    </source>
</evidence>
<evidence type="ECO:0000313" key="8">
    <source>
        <dbReference type="EMBL" id="TBU81439.1"/>
    </source>
</evidence>
<comment type="caution">
    <text evidence="8">The sequence shown here is derived from an EMBL/GenBank/DDBJ whole genome shotgun (WGS) entry which is preliminary data.</text>
</comment>
<gene>
    <name evidence="8" type="ORF">DNK44_26210</name>
</gene>
<dbReference type="PROSITE" id="PS51900">
    <property type="entry name" value="CB"/>
    <property type="match status" value="1"/>
</dbReference>
<dbReference type="InterPro" id="IPR013762">
    <property type="entry name" value="Integrase-like_cat_sf"/>
</dbReference>
<evidence type="ECO:0000259" key="7">
    <source>
        <dbReference type="PROSITE" id="PS51900"/>
    </source>
</evidence>
<evidence type="ECO:0000313" key="9">
    <source>
        <dbReference type="Proteomes" id="UP000293172"/>
    </source>
</evidence>
<dbReference type="PANTHER" id="PTHR30349">
    <property type="entry name" value="PHAGE INTEGRASE-RELATED"/>
    <property type="match status" value="1"/>
</dbReference>
<dbReference type="Gene3D" id="1.10.443.10">
    <property type="entry name" value="Intergrase catalytic core"/>
    <property type="match status" value="1"/>
</dbReference>
<accession>A0A4Q9QPM4</accession>
<evidence type="ECO:0000256" key="5">
    <source>
        <dbReference type="PROSITE-ProRule" id="PRU01248"/>
    </source>
</evidence>
<proteinExistence type="inferred from homology"/>
<dbReference type="PROSITE" id="PS51898">
    <property type="entry name" value="TYR_RECOMBINASE"/>
    <property type="match status" value="1"/>
</dbReference>
<name>A0A4Q9QPM4_9GAMM</name>
<dbReference type="AlphaFoldDB" id="A0A4Q9QPM4"/>
<keyword evidence="2" id="KW-0229">DNA integration</keyword>
<dbReference type="OrthoDB" id="9801717at2"/>
<dbReference type="InterPro" id="IPR002104">
    <property type="entry name" value="Integrase_catalytic"/>
</dbReference>
<dbReference type="InterPro" id="IPR010998">
    <property type="entry name" value="Integrase_recombinase_N"/>
</dbReference>
<evidence type="ECO:0000256" key="2">
    <source>
        <dbReference type="ARBA" id="ARBA00022908"/>
    </source>
</evidence>
<sequence>MHMWSNRSRAVFTGDCGRIYSTYVRWASVPFLVHPLHRRKDIMETILPSNTRALLARSCFPEEMAAFADWLAAEHYTPGSSHRHLTQLEQALPLLPQSSCTHERLHLAFAAVGSGVPSRPDRFRSTERLYGRFLTACGRLVIPGSDDPFVGLRAAYDDYLYRVRGLTASSRVYHRATVGDFLERSSAAAQGLPELSAQDIAQYVALRSRQMSRASLQGTIGRLRGFLSYCHAHGHLAKDLSVGIEAPRLYRDEMPPQALDWNLVLQLLQSIDLDSKAGRRDHCILHLMACYGLRPSEVTSLRLDSINWDASTMRVAQRKTRSDLLLPLMPETTQMLGDYMDRIRRAQGDTHPQLFLRIRCPGGPMASGAISYIFETRVQQSGLPIGGHHVYRLRHTFAMRLLTQGVGIKAIGDLLGHRSIESTSVYLRLDTSMLQDVALEVPGAERQGGRHVQ</sequence>
<feature type="domain" description="Tyr recombinase" evidence="6">
    <location>
        <begin position="254"/>
        <end position="439"/>
    </location>
</feature>
<dbReference type="GO" id="GO:0003677">
    <property type="term" value="F:DNA binding"/>
    <property type="evidence" value="ECO:0007669"/>
    <property type="project" value="UniProtKB-UniRule"/>
</dbReference>
<protein>
    <submittedName>
        <fullName evidence="8">Integrase</fullName>
    </submittedName>
</protein>
<dbReference type="EMBL" id="QJUL01000090">
    <property type="protein sequence ID" value="TBU81439.1"/>
    <property type="molecule type" value="Genomic_DNA"/>
</dbReference>
<keyword evidence="3 5" id="KW-0238">DNA-binding</keyword>
<dbReference type="InterPro" id="IPR011010">
    <property type="entry name" value="DNA_brk_join_enz"/>
</dbReference>
<evidence type="ECO:0000256" key="1">
    <source>
        <dbReference type="ARBA" id="ARBA00008857"/>
    </source>
</evidence>